<reference evidence="2 3" key="1">
    <citation type="submission" date="2021-03" db="EMBL/GenBank/DDBJ databases">
        <title>novel species isolated from a fishpond in China.</title>
        <authorList>
            <person name="Lu H."/>
            <person name="Cai Z."/>
        </authorList>
    </citation>
    <scope>NUCLEOTIDE SEQUENCE [LARGE SCALE GENOMIC DNA]</scope>
    <source>
        <strain evidence="2 3">YJ13C</strain>
    </source>
</reference>
<dbReference type="SUPFAM" id="SSF55729">
    <property type="entry name" value="Acyl-CoA N-acyltransferases (Nat)"/>
    <property type="match status" value="1"/>
</dbReference>
<dbReference type="PROSITE" id="PS51186">
    <property type="entry name" value="GNAT"/>
    <property type="match status" value="1"/>
</dbReference>
<evidence type="ECO:0000313" key="3">
    <source>
        <dbReference type="Proteomes" id="UP000664480"/>
    </source>
</evidence>
<sequence length="218" mass="25217">MISPLPFDSSLFNYPVGKTNQGSDWNEKEFLEEAKDYQLIYIFSQNPVQFESQDIVHVDTKLTFQKELKQIHEETEVQKWEGELVPELIDLAFLSGSFSRFKLDRRLKNKEFENLYNIWIENAWEGKQILSAPDLAGMVTVDTEKEMGKIGLIAVSEKQQGKGWGKKLVKAAESKALSQGAQFIQIPTQEQNIPACNLYTSLGYSLIEKVYVYHWWKR</sequence>
<dbReference type="Pfam" id="PF00583">
    <property type="entry name" value="Acetyltransf_1"/>
    <property type="match status" value="1"/>
</dbReference>
<comment type="caution">
    <text evidence="2">The sequence shown here is derived from an EMBL/GenBank/DDBJ whole genome shotgun (WGS) entry which is preliminary data.</text>
</comment>
<accession>A0ABS3CKG6</accession>
<name>A0ABS3CKG6_9BACT</name>
<keyword evidence="3" id="KW-1185">Reference proteome</keyword>
<evidence type="ECO:0000259" key="1">
    <source>
        <dbReference type="PROSITE" id="PS51186"/>
    </source>
</evidence>
<proteinExistence type="predicted"/>
<dbReference type="Gene3D" id="3.40.630.30">
    <property type="match status" value="1"/>
</dbReference>
<feature type="domain" description="N-acetyltransferase" evidence="1">
    <location>
        <begin position="87"/>
        <end position="218"/>
    </location>
</feature>
<dbReference type="CDD" id="cd04301">
    <property type="entry name" value="NAT_SF"/>
    <property type="match status" value="1"/>
</dbReference>
<gene>
    <name evidence="2" type="ORF">J0A69_18970</name>
</gene>
<protein>
    <submittedName>
        <fullName evidence="2">GNAT family N-acetyltransferase</fullName>
    </submittedName>
</protein>
<evidence type="ECO:0000313" key="2">
    <source>
        <dbReference type="EMBL" id="MBN7817532.1"/>
    </source>
</evidence>
<dbReference type="RefSeq" id="WP_206588200.1">
    <property type="nucleotide sequence ID" value="NZ_JAFKCU010000006.1"/>
</dbReference>
<dbReference type="InterPro" id="IPR016181">
    <property type="entry name" value="Acyl_CoA_acyltransferase"/>
</dbReference>
<organism evidence="2 3">
    <name type="scientific">Algoriphagus pacificus</name>
    <dbReference type="NCBI Taxonomy" id="2811234"/>
    <lineage>
        <taxon>Bacteria</taxon>
        <taxon>Pseudomonadati</taxon>
        <taxon>Bacteroidota</taxon>
        <taxon>Cytophagia</taxon>
        <taxon>Cytophagales</taxon>
        <taxon>Cyclobacteriaceae</taxon>
        <taxon>Algoriphagus</taxon>
    </lineage>
</organism>
<dbReference type="EMBL" id="JAFKCU010000006">
    <property type="protein sequence ID" value="MBN7817532.1"/>
    <property type="molecule type" value="Genomic_DNA"/>
</dbReference>
<dbReference type="Proteomes" id="UP000664480">
    <property type="component" value="Unassembled WGS sequence"/>
</dbReference>
<dbReference type="InterPro" id="IPR000182">
    <property type="entry name" value="GNAT_dom"/>
</dbReference>